<protein>
    <recommendedName>
        <fullName evidence="3">Arrestin-like N-terminal domain-containing protein</fullName>
    </recommendedName>
</protein>
<keyword evidence="2" id="KW-1185">Reference proteome</keyword>
<proteinExistence type="predicted"/>
<evidence type="ECO:0000313" key="2">
    <source>
        <dbReference type="Proteomes" id="UP000010474"/>
    </source>
</evidence>
<organism evidence="1 2">
    <name type="scientific">Anabaena cylindrica (strain ATCC 27899 / PCC 7122)</name>
    <dbReference type="NCBI Taxonomy" id="272123"/>
    <lineage>
        <taxon>Bacteria</taxon>
        <taxon>Bacillati</taxon>
        <taxon>Cyanobacteriota</taxon>
        <taxon>Cyanophyceae</taxon>
        <taxon>Nostocales</taxon>
        <taxon>Nostocaceae</taxon>
        <taxon>Anabaena</taxon>
    </lineage>
</organism>
<evidence type="ECO:0008006" key="3">
    <source>
        <dbReference type="Google" id="ProtNLM"/>
    </source>
</evidence>
<dbReference type="PATRIC" id="fig|272123.3.peg.6484"/>
<dbReference type="HOGENOM" id="CLU_2079816_0_0_3"/>
<keyword evidence="1" id="KW-0614">Plasmid</keyword>
<dbReference type="AlphaFoldDB" id="K9ZRW5"/>
<dbReference type="KEGG" id="acy:Anacy_5974"/>
<evidence type="ECO:0000313" key="1">
    <source>
        <dbReference type="EMBL" id="AFZ61257.1"/>
    </source>
</evidence>
<name>K9ZRW5_ANACC</name>
<reference evidence="2" key="1">
    <citation type="journal article" date="2013" name="Proc. Natl. Acad. Sci. U.S.A.">
        <title>Improving the coverage of the cyanobacterial phylum using diversity-driven genome sequencing.</title>
        <authorList>
            <person name="Shih P.M."/>
            <person name="Wu D."/>
            <person name="Latifi A."/>
            <person name="Axen S.D."/>
            <person name="Fewer D.P."/>
            <person name="Talla E."/>
            <person name="Calteau A."/>
            <person name="Cai F."/>
            <person name="Tandeau de Marsac N."/>
            <person name="Rippka R."/>
            <person name="Herdman M."/>
            <person name="Sivonen K."/>
            <person name="Coursin T."/>
            <person name="Laurent T."/>
            <person name="Goodwin L."/>
            <person name="Nolan M."/>
            <person name="Davenport K.W."/>
            <person name="Han C.S."/>
            <person name="Rubin E.M."/>
            <person name="Eisen J.A."/>
            <person name="Woyke T."/>
            <person name="Gugger M."/>
            <person name="Kerfeld C.A."/>
        </authorList>
    </citation>
    <scope>NUCLEOTIDE SEQUENCE [LARGE SCALE GENOMIC DNA]</scope>
    <source>
        <strain evidence="2">ATCC 27899 / PCC 7122</strain>
    </source>
</reference>
<sequence length="117" mass="13457">MIRFYFDADVDSLEVSSDLTGSCTWIPDGKNKENSLTLTIGWRTEGRGSIDSEIIYETELIQSETTYFKCKIPVAGPISYDGKLLRIIWEIVVSRRKWLGKDTLKTQIVRVIPQQKR</sequence>
<accession>K9ZRW5</accession>
<dbReference type="EMBL" id="CP003662">
    <property type="protein sequence ID" value="AFZ61257.1"/>
    <property type="molecule type" value="Genomic_DNA"/>
</dbReference>
<geneLocation type="plasmid" evidence="1 2">
    <name>pANACY.03</name>
</geneLocation>
<gene>
    <name evidence="1" type="ordered locus">Anacy_5974</name>
</gene>
<dbReference type="OrthoDB" id="560938at2"/>
<dbReference type="RefSeq" id="WP_015217727.1">
    <property type="nucleotide sequence ID" value="NC_019773.1"/>
</dbReference>
<dbReference type="Proteomes" id="UP000010474">
    <property type="component" value="Plasmid pANACY.03"/>
</dbReference>